<proteinExistence type="predicted"/>
<accession>A0A2W5UMU4</accession>
<organism evidence="3 4">
    <name type="scientific">Archangium gephyra</name>
    <dbReference type="NCBI Taxonomy" id="48"/>
    <lineage>
        <taxon>Bacteria</taxon>
        <taxon>Pseudomonadati</taxon>
        <taxon>Myxococcota</taxon>
        <taxon>Myxococcia</taxon>
        <taxon>Myxococcales</taxon>
        <taxon>Cystobacterineae</taxon>
        <taxon>Archangiaceae</taxon>
        <taxon>Archangium</taxon>
    </lineage>
</organism>
<feature type="domain" description="Probable zinc-binding" evidence="2">
    <location>
        <begin position="79"/>
        <end position="125"/>
    </location>
</feature>
<comment type="caution">
    <text evidence="3">The sequence shown here is derived from an EMBL/GenBank/DDBJ whole genome shotgun (WGS) entry which is preliminary data.</text>
</comment>
<evidence type="ECO:0000256" key="1">
    <source>
        <dbReference type="SAM" id="MobiDB-lite"/>
    </source>
</evidence>
<gene>
    <name evidence="3" type="ORF">DI536_33915</name>
</gene>
<dbReference type="EMBL" id="QFQP01000055">
    <property type="protein sequence ID" value="PZR04594.1"/>
    <property type="molecule type" value="Genomic_DNA"/>
</dbReference>
<evidence type="ECO:0000313" key="4">
    <source>
        <dbReference type="Proteomes" id="UP000249061"/>
    </source>
</evidence>
<dbReference type="Pfam" id="PF13451">
    <property type="entry name" value="zf_Tbcl"/>
    <property type="match status" value="1"/>
</dbReference>
<dbReference type="InterPro" id="IPR025306">
    <property type="entry name" value="Zn-bnd_dom_prob"/>
</dbReference>
<feature type="compositionally biased region" description="Polar residues" evidence="1">
    <location>
        <begin position="201"/>
        <end position="213"/>
    </location>
</feature>
<name>A0A2W5UMU4_9BACT</name>
<evidence type="ECO:0000259" key="2">
    <source>
        <dbReference type="Pfam" id="PF13451"/>
    </source>
</evidence>
<evidence type="ECO:0000313" key="3">
    <source>
        <dbReference type="EMBL" id="PZR04594.1"/>
    </source>
</evidence>
<feature type="region of interest" description="Disordered" evidence="1">
    <location>
        <begin position="195"/>
        <end position="219"/>
    </location>
</feature>
<protein>
    <recommendedName>
        <fullName evidence="2">Probable zinc-binding domain-containing protein</fullName>
    </recommendedName>
</protein>
<reference evidence="3 4" key="1">
    <citation type="submission" date="2017-08" db="EMBL/GenBank/DDBJ databases">
        <title>Infants hospitalized years apart are colonized by the same room-sourced microbial strains.</title>
        <authorList>
            <person name="Brooks B."/>
            <person name="Olm M.R."/>
            <person name="Firek B.A."/>
            <person name="Baker R."/>
            <person name="Thomas B.C."/>
            <person name="Morowitz M.J."/>
            <person name="Banfield J.F."/>
        </authorList>
    </citation>
    <scope>NUCLEOTIDE SEQUENCE [LARGE SCALE GENOMIC DNA]</scope>
    <source>
        <strain evidence="3">S2_003_000_R2_14</strain>
    </source>
</reference>
<dbReference type="AlphaFoldDB" id="A0A2W5UMU4"/>
<sequence>MKLTCPCCGKQRNEAELLALEKSLSSSPWWAEPGWTVESAKRGLLKWACRECLSSRRAVLANPAQQAFCDHAPHLAYFDERISCRGCHETFVFTVSEQRTWYERFKFLVQSKAVRCARCRRSRREYARRQTELTRIMKSLDETSAESLARAARALIGVGSHRKAALFLRRASKLAKTAGERADFIRQLETLGFSKAAPQRESGTPATPTSSVRQPRLRT</sequence>
<dbReference type="Proteomes" id="UP000249061">
    <property type="component" value="Unassembled WGS sequence"/>
</dbReference>